<evidence type="ECO:0000256" key="3">
    <source>
        <dbReference type="ARBA" id="ARBA00022692"/>
    </source>
</evidence>
<reference evidence="9" key="1">
    <citation type="submission" date="2022-08" db="EMBL/GenBank/DDBJ databases">
        <title>Genomic Encyclopedia of Type Strains, Phase V (KMG-V): Genome sequencing to study the core and pangenomes of soil and plant-associated prokaryotes.</title>
        <authorList>
            <person name="Whitman W."/>
        </authorList>
    </citation>
    <scope>NUCLEOTIDE SEQUENCE</scope>
    <source>
        <strain evidence="9">SP3002</strain>
    </source>
</reference>
<dbReference type="GeneID" id="83728648"/>
<accession>A0AAW5P5E0</accession>
<dbReference type="EMBL" id="JANTZM010000004">
    <property type="protein sequence ID" value="MCS4157041.1"/>
    <property type="molecule type" value="Genomic_DNA"/>
</dbReference>
<feature type="transmembrane region" description="Helical" evidence="6">
    <location>
        <begin position="329"/>
        <end position="358"/>
    </location>
</feature>
<feature type="transmembrane region" description="Helical" evidence="6">
    <location>
        <begin position="431"/>
        <end position="451"/>
    </location>
</feature>
<feature type="transmembrane region" description="Helical" evidence="6">
    <location>
        <begin position="774"/>
        <end position="792"/>
    </location>
</feature>
<feature type="transmembrane region" description="Helical" evidence="6">
    <location>
        <begin position="731"/>
        <end position="754"/>
    </location>
</feature>
<organism evidence="9 10">
    <name type="scientific">Salinibacter ruber</name>
    <dbReference type="NCBI Taxonomy" id="146919"/>
    <lineage>
        <taxon>Bacteria</taxon>
        <taxon>Pseudomonadati</taxon>
        <taxon>Rhodothermota</taxon>
        <taxon>Rhodothermia</taxon>
        <taxon>Rhodothermales</taxon>
        <taxon>Salinibacteraceae</taxon>
        <taxon>Salinibacter</taxon>
    </lineage>
</organism>
<evidence type="ECO:0000256" key="4">
    <source>
        <dbReference type="ARBA" id="ARBA00022989"/>
    </source>
</evidence>
<dbReference type="Pfam" id="PF02687">
    <property type="entry name" value="FtsX"/>
    <property type="match status" value="2"/>
</dbReference>
<evidence type="ECO:0000256" key="5">
    <source>
        <dbReference type="ARBA" id="ARBA00023136"/>
    </source>
</evidence>
<evidence type="ECO:0000313" key="9">
    <source>
        <dbReference type="EMBL" id="MCS4157041.1"/>
    </source>
</evidence>
<feature type="transmembrane region" description="Helical" evidence="6">
    <location>
        <begin position="378"/>
        <end position="401"/>
    </location>
</feature>
<dbReference type="AlphaFoldDB" id="A0AAW5P5E0"/>
<dbReference type="PROSITE" id="PS51257">
    <property type="entry name" value="PROKAR_LIPOPROTEIN"/>
    <property type="match status" value="1"/>
</dbReference>
<comment type="subcellular location">
    <subcellularLocation>
        <location evidence="1">Cell membrane</location>
        <topology evidence="1">Multi-pass membrane protein</topology>
    </subcellularLocation>
</comment>
<evidence type="ECO:0000259" key="8">
    <source>
        <dbReference type="Pfam" id="PF12704"/>
    </source>
</evidence>
<evidence type="ECO:0000259" key="7">
    <source>
        <dbReference type="Pfam" id="PF02687"/>
    </source>
</evidence>
<dbReference type="GO" id="GO:0005886">
    <property type="term" value="C:plasma membrane"/>
    <property type="evidence" value="ECO:0007669"/>
    <property type="project" value="UniProtKB-SubCell"/>
</dbReference>
<feature type="domain" description="MacB-like periplasmic core" evidence="8">
    <location>
        <begin position="20"/>
        <end position="241"/>
    </location>
</feature>
<feature type="domain" description="ABC3 transporter permease C-terminal" evidence="7">
    <location>
        <begin position="690"/>
        <end position="803"/>
    </location>
</feature>
<keyword evidence="5 6" id="KW-0472">Membrane</keyword>
<dbReference type="InterPro" id="IPR050250">
    <property type="entry name" value="Macrolide_Exporter_MacB"/>
</dbReference>
<proteinExistence type="predicted"/>
<dbReference type="RefSeq" id="WP_013062182.1">
    <property type="nucleotide sequence ID" value="NZ_CALTRY010000008.1"/>
</dbReference>
<keyword evidence="2" id="KW-1003">Cell membrane</keyword>
<keyword evidence="3 6" id="KW-0812">Transmembrane</keyword>
<dbReference type="Proteomes" id="UP001155110">
    <property type="component" value="Unassembled WGS sequence"/>
</dbReference>
<feature type="domain" description="ABC3 transporter permease C-terminal" evidence="7">
    <location>
        <begin position="290"/>
        <end position="405"/>
    </location>
</feature>
<evidence type="ECO:0000256" key="1">
    <source>
        <dbReference type="ARBA" id="ARBA00004651"/>
    </source>
</evidence>
<dbReference type="Pfam" id="PF12704">
    <property type="entry name" value="MacB_PCD"/>
    <property type="match status" value="1"/>
</dbReference>
<dbReference type="InterPro" id="IPR025857">
    <property type="entry name" value="MacB_PCD"/>
</dbReference>
<feature type="transmembrane region" description="Helical" evidence="6">
    <location>
        <begin position="284"/>
        <end position="308"/>
    </location>
</feature>
<evidence type="ECO:0000256" key="6">
    <source>
        <dbReference type="SAM" id="Phobius"/>
    </source>
</evidence>
<sequence>MLRNYLIIALRSLRRHLGYTAINVVGLAVGIAACLLIGLYVQHQWSHDRFHEAADRIHRVVGDYGETTMPATQWPVIEALQHQNPSLTIAPFFTASAVVGPEERRFNEDQVFIARPSFFDVFTFPVRRGTARAAFDRPYTAVLTPTVAEKYFGETDPVGKTLEMTGLRGDETVSVTVTGLLEPIPDASHFHPGILVSWATLDAAMNFTEEMRENWSGGAFRAYLKVPEGTDHSRLADQFTRQAQERAAGRWDRDARLRLQPLTDIHLYSDLDFEIEANGSAETVYLFFGIALFILLLAGVNFVNLALARSVERTQEVGVRKAIGAGQGHIAWQFLVEALVLTGCAAVLALVLAATAMPLFHTVTEATFEPSVFVEPRLLALLAGIALVTALGSASYPAFVLSRFDPATVLGSRSRGAGRTGRWSSPLRRGLVVFQFAVAVTLGTATVVAYWQLDYLQTADLGFETEQVVTVPMPPDAQGEGRTPFQQEVVRRPHVLAATQASPALPARLLRSTGFAFAGQGVPDDEYKNVQFVTVGPTFFEALGVEPVTGRSFDPGRPADSSGVVLNRAALDQLATDLPSGRRTAAAAVGRSLTSSSAWLVDRAPVVGVVDDLRLRTLHDAVAPTVFVRTSLLRDTYYLRVDATQADQALSEARAVWEEVHDAPFDYTFADQAFASAYRSEQRAGTLFGAFAGLALVLAGLGLFGLAAFTARQRQKEVAVRKAVGASMGQIVRLFSTDVARLVGVAIVIAAPVAYVGLQRWLNTFADHVDLGPLPFVLAGGSVLLVAVLSTGTQALQAARIDPATVLRNE</sequence>
<feature type="transmembrane region" description="Helical" evidence="6">
    <location>
        <begin position="21"/>
        <end position="41"/>
    </location>
</feature>
<dbReference type="PANTHER" id="PTHR30572">
    <property type="entry name" value="MEMBRANE COMPONENT OF TRANSPORTER-RELATED"/>
    <property type="match status" value="1"/>
</dbReference>
<evidence type="ECO:0000256" key="2">
    <source>
        <dbReference type="ARBA" id="ARBA00022475"/>
    </source>
</evidence>
<dbReference type="InterPro" id="IPR003838">
    <property type="entry name" value="ABC3_permease_C"/>
</dbReference>
<name>A0AAW5P5E0_9BACT</name>
<dbReference type="PANTHER" id="PTHR30572:SF18">
    <property type="entry name" value="ABC-TYPE MACROLIDE FAMILY EXPORT SYSTEM PERMEASE COMPONENT 2"/>
    <property type="match status" value="1"/>
</dbReference>
<comment type="caution">
    <text evidence="9">The sequence shown here is derived from an EMBL/GenBank/DDBJ whole genome shotgun (WGS) entry which is preliminary data.</text>
</comment>
<feature type="transmembrane region" description="Helical" evidence="6">
    <location>
        <begin position="687"/>
        <end position="710"/>
    </location>
</feature>
<dbReference type="GO" id="GO:0022857">
    <property type="term" value="F:transmembrane transporter activity"/>
    <property type="evidence" value="ECO:0007669"/>
    <property type="project" value="TreeGrafter"/>
</dbReference>
<evidence type="ECO:0000313" key="10">
    <source>
        <dbReference type="Proteomes" id="UP001155110"/>
    </source>
</evidence>
<protein>
    <submittedName>
        <fullName evidence="9">ABC transport system permease protein</fullName>
    </submittedName>
</protein>
<keyword evidence="4 6" id="KW-1133">Transmembrane helix</keyword>
<gene>
    <name evidence="9" type="ORF">GGP99_000995</name>
</gene>